<sequence length="249" mass="27443">MTDNAVLRLRAWRLARATRPFLARGNRITRCQSCLLPQKNCLCATLVQQRARSRFCLVMFDSEPMKPSNTGRLIADILPDTLAFGWSRTEPDAGLLQAVKDTGYQPMVVFPASYADPGRPVLNSPPLDGKPPLFIMLDGTWTEARKMFRKSPWLDSLPVMSLNLTRPSNYQLRVAHAAGQHCTAEVAAELLLQAGDSAAGEALFSHFDLFRQRYLAGKPHHPLHQSADNSSPPAAGKLMHNTASSPAPE</sequence>
<evidence type="ECO:0000256" key="5">
    <source>
        <dbReference type="SAM" id="MobiDB-lite"/>
    </source>
</evidence>
<keyword evidence="3" id="KW-0949">S-adenosyl-L-methionine</keyword>
<organism evidence="7 8">
    <name type="scientific">Erwinia amylovora NBRC 12687 = CFBP 1232</name>
    <dbReference type="NCBI Taxonomy" id="1219359"/>
    <lineage>
        <taxon>Bacteria</taxon>
        <taxon>Pseudomonadati</taxon>
        <taxon>Pseudomonadota</taxon>
        <taxon>Gammaproteobacteria</taxon>
        <taxon>Enterobacterales</taxon>
        <taxon>Erwiniaceae</taxon>
        <taxon>Erwinia</taxon>
    </lineage>
</organism>
<evidence type="ECO:0000259" key="6">
    <source>
        <dbReference type="SMART" id="SM01144"/>
    </source>
</evidence>
<reference evidence="7 8" key="1">
    <citation type="submission" date="2012-11" db="EMBL/GenBank/DDBJ databases">
        <authorList>
            <person name="Linke B."/>
        </authorList>
    </citation>
    <scope>NUCLEOTIDE SEQUENCE [LARGE SCALE GENOMIC DNA]</scope>
    <source>
        <strain evidence="8">CFBP 1232</strain>
    </source>
</reference>
<dbReference type="Pfam" id="PF03942">
    <property type="entry name" value="DTW"/>
    <property type="match status" value="1"/>
</dbReference>
<evidence type="ECO:0000256" key="3">
    <source>
        <dbReference type="ARBA" id="ARBA00022691"/>
    </source>
</evidence>
<accession>A0A831ERW9</accession>
<protein>
    <recommendedName>
        <fullName evidence="1">tRNA-uridine aminocarboxypropyltransferase</fullName>
        <ecNumber evidence="1">2.5.1.25</ecNumber>
    </recommendedName>
</protein>
<evidence type="ECO:0000256" key="1">
    <source>
        <dbReference type="ARBA" id="ARBA00012386"/>
    </source>
</evidence>
<dbReference type="RefSeq" id="WP_004159389.1">
    <property type="nucleotide sequence ID" value="NZ_BAYW01000011.1"/>
</dbReference>
<dbReference type="InterPro" id="IPR005636">
    <property type="entry name" value="DTW"/>
</dbReference>
<dbReference type="PANTHER" id="PTHR21392:SF1">
    <property type="entry name" value="TRNA-URIDINE AMINOCARBOXYPROPYLTRANSFERASE"/>
    <property type="match status" value="1"/>
</dbReference>
<comment type="caution">
    <text evidence="7">The sequence shown here is derived from an EMBL/GenBank/DDBJ whole genome shotgun (WGS) entry which is preliminary data.</text>
</comment>
<dbReference type="AlphaFoldDB" id="A0A831ERW9"/>
<dbReference type="EMBL" id="CAPB01000033">
    <property type="protein sequence ID" value="CCO94733.1"/>
    <property type="molecule type" value="Genomic_DNA"/>
</dbReference>
<evidence type="ECO:0000313" key="7">
    <source>
        <dbReference type="EMBL" id="CCO94733.1"/>
    </source>
</evidence>
<keyword evidence="2" id="KW-0808">Transferase</keyword>
<evidence type="ECO:0000313" key="8">
    <source>
        <dbReference type="Proteomes" id="UP000013111"/>
    </source>
</evidence>
<dbReference type="GeneID" id="97606899"/>
<dbReference type="PANTHER" id="PTHR21392">
    <property type="entry name" value="TRNA-URIDINE AMINOCARBOXYPROPYLTRANSFERASE 2"/>
    <property type="match status" value="1"/>
</dbReference>
<keyword evidence="4" id="KW-0819">tRNA processing</keyword>
<dbReference type="Proteomes" id="UP000013111">
    <property type="component" value="Unassembled WGS sequence"/>
</dbReference>
<dbReference type="GO" id="GO:0016432">
    <property type="term" value="F:tRNA-uridine aminocarboxypropyltransferase activity"/>
    <property type="evidence" value="ECO:0007669"/>
    <property type="project" value="UniProtKB-EC"/>
</dbReference>
<dbReference type="GO" id="GO:0008033">
    <property type="term" value="P:tRNA processing"/>
    <property type="evidence" value="ECO:0007669"/>
    <property type="project" value="UniProtKB-KW"/>
</dbReference>
<feature type="domain" description="DTW" evidence="6">
    <location>
        <begin position="27"/>
        <end position="219"/>
    </location>
</feature>
<evidence type="ECO:0000256" key="2">
    <source>
        <dbReference type="ARBA" id="ARBA00022679"/>
    </source>
</evidence>
<dbReference type="EC" id="2.5.1.25" evidence="1"/>
<reference evidence="7 8" key="2">
    <citation type="submission" date="2013-04" db="EMBL/GenBank/DDBJ databases">
        <title>Comparative genomics of 12 strains of Erwinia amylovora identifies a pan-genome with a large conserved core and provides insights into host specificity.</title>
        <authorList>
            <person name="Mann R.A."/>
            <person name="Smits T.H.M."/>
            <person name="Buehlmann A."/>
            <person name="Blom J."/>
            <person name="Goesmann A."/>
            <person name="Frey J.E."/>
            <person name="Plummer K.M."/>
            <person name="Beer S.V."/>
            <person name="Luck J."/>
            <person name="Duffy B."/>
            <person name="Rodoni B."/>
        </authorList>
    </citation>
    <scope>NUCLEOTIDE SEQUENCE [LARGE SCALE GENOMIC DNA]</scope>
    <source>
        <strain evidence="8">CFBP 1232</strain>
    </source>
</reference>
<dbReference type="InterPro" id="IPR039262">
    <property type="entry name" value="DTWD2/TAPT"/>
</dbReference>
<name>A0A831ERW9_ERWAM</name>
<gene>
    <name evidence="7" type="ORF">BN437_2823</name>
</gene>
<feature type="region of interest" description="Disordered" evidence="5">
    <location>
        <begin position="220"/>
        <end position="249"/>
    </location>
</feature>
<evidence type="ECO:0000256" key="4">
    <source>
        <dbReference type="ARBA" id="ARBA00022694"/>
    </source>
</evidence>
<proteinExistence type="predicted"/>
<dbReference type="SMART" id="SM01144">
    <property type="entry name" value="DTW"/>
    <property type="match status" value="1"/>
</dbReference>